<keyword evidence="4" id="KW-1185">Reference proteome</keyword>
<feature type="compositionally biased region" description="Basic and acidic residues" evidence="1">
    <location>
        <begin position="71"/>
        <end position="94"/>
    </location>
</feature>
<dbReference type="EMBL" id="JBHSDS010000003">
    <property type="protein sequence ID" value="MFC4357195.1"/>
    <property type="molecule type" value="Genomic_DNA"/>
</dbReference>
<dbReference type="Proteomes" id="UP001595921">
    <property type="component" value="Unassembled WGS sequence"/>
</dbReference>
<reference evidence="3 4" key="1">
    <citation type="journal article" date="2019" name="Int. J. Syst. Evol. Microbiol.">
        <title>The Global Catalogue of Microorganisms (GCM) 10K type strain sequencing project: providing services to taxonomists for standard genome sequencing and annotation.</title>
        <authorList>
            <consortium name="The Broad Institute Genomics Platform"/>
            <consortium name="The Broad Institute Genome Sequencing Center for Infectious Disease"/>
            <person name="Wu L."/>
            <person name="Ma J."/>
        </authorList>
    </citation>
    <scope>NUCLEOTIDE SEQUENCE [LARGE SCALE GENOMIC DNA]</scope>
    <source>
        <strain evidence="3 4">CGMCC 1.12553</strain>
    </source>
</reference>
<feature type="region of interest" description="Disordered" evidence="1">
    <location>
        <begin position="70"/>
        <end position="94"/>
    </location>
</feature>
<dbReference type="AlphaFoldDB" id="A0ABD5P8L9"/>
<proteinExistence type="predicted"/>
<evidence type="ECO:0000256" key="2">
    <source>
        <dbReference type="SAM" id="Phobius"/>
    </source>
</evidence>
<evidence type="ECO:0000313" key="4">
    <source>
        <dbReference type="Proteomes" id="UP001595921"/>
    </source>
</evidence>
<keyword evidence="2" id="KW-1133">Transmembrane helix</keyword>
<gene>
    <name evidence="3" type="ORF">ACFO0N_04435</name>
</gene>
<evidence type="ECO:0000256" key="1">
    <source>
        <dbReference type="SAM" id="MobiDB-lite"/>
    </source>
</evidence>
<organism evidence="3 4">
    <name type="scientific">Halobium salinum</name>
    <dbReference type="NCBI Taxonomy" id="1364940"/>
    <lineage>
        <taxon>Archaea</taxon>
        <taxon>Methanobacteriati</taxon>
        <taxon>Methanobacteriota</taxon>
        <taxon>Stenosarchaea group</taxon>
        <taxon>Halobacteria</taxon>
        <taxon>Halobacteriales</taxon>
        <taxon>Haloferacaceae</taxon>
        <taxon>Halobium</taxon>
    </lineage>
</organism>
<evidence type="ECO:0000313" key="3">
    <source>
        <dbReference type="EMBL" id="MFC4357195.1"/>
    </source>
</evidence>
<protein>
    <submittedName>
        <fullName evidence="3">Uncharacterized protein</fullName>
    </submittedName>
</protein>
<comment type="caution">
    <text evidence="3">The sequence shown here is derived from an EMBL/GenBank/DDBJ whole genome shotgun (WGS) entry which is preliminary data.</text>
</comment>
<feature type="transmembrane region" description="Helical" evidence="2">
    <location>
        <begin position="35"/>
        <end position="56"/>
    </location>
</feature>
<accession>A0ABD5P8L9</accession>
<sequence length="94" mass="10346">MSSTSTLPIGRRGLALAVGFLVLSFLYSVLVAGQILAWVVFVVYLGGGAVALWLLWRFVVAVERIAGAAEKMARDERGRPEPADRVRDRDRTEE</sequence>
<dbReference type="RefSeq" id="WP_267622502.1">
    <property type="nucleotide sequence ID" value="NZ_JAODIW010000006.1"/>
</dbReference>
<dbReference type="Pfam" id="PF26262">
    <property type="entry name" value="DUF8066"/>
    <property type="match status" value="1"/>
</dbReference>
<keyword evidence="2" id="KW-0812">Transmembrane</keyword>
<name>A0ABD5P8L9_9EURY</name>
<keyword evidence="2" id="KW-0472">Membrane</keyword>
<feature type="transmembrane region" description="Helical" evidence="2">
    <location>
        <begin position="12"/>
        <end position="29"/>
    </location>
</feature>
<dbReference type="InterPro" id="IPR058379">
    <property type="entry name" value="DUF8066"/>
</dbReference>